<dbReference type="PANTHER" id="PTHR48477">
    <property type="entry name" value="PHOSPHATE TRANSPORTER PHO1"/>
    <property type="match status" value="1"/>
</dbReference>
<dbReference type="Proteomes" id="UP000631114">
    <property type="component" value="Unassembled WGS sequence"/>
</dbReference>
<keyword evidence="6 7" id="KW-0472">Membrane</keyword>
<gene>
    <name evidence="11" type="ORF">IFM89_005568</name>
</gene>
<dbReference type="PANTHER" id="PTHR48477:SF1">
    <property type="entry name" value="PHOSPHATE TRANSPORTER PHO1"/>
    <property type="match status" value="1"/>
</dbReference>
<keyword evidence="5 9" id="KW-1133">Transmembrane helix</keyword>
<dbReference type="AlphaFoldDB" id="A0A835M3X4"/>
<comment type="similarity">
    <text evidence="8">Belongs to the mitochondrial carrier (TC 2.A.29) family.</text>
</comment>
<accession>A0A835M3X4</accession>
<dbReference type="PROSITE" id="PS50920">
    <property type="entry name" value="SOLCAR"/>
    <property type="match status" value="2"/>
</dbReference>
<keyword evidence="2 8" id="KW-0813">Transport</keyword>
<dbReference type="Pfam" id="PF03124">
    <property type="entry name" value="EXS"/>
    <property type="match status" value="1"/>
</dbReference>
<evidence type="ECO:0000256" key="6">
    <source>
        <dbReference type="ARBA" id="ARBA00023136"/>
    </source>
</evidence>
<evidence type="ECO:0000256" key="9">
    <source>
        <dbReference type="SAM" id="Phobius"/>
    </source>
</evidence>
<dbReference type="EMBL" id="JADFTS010000003">
    <property type="protein sequence ID" value="KAF9613089.1"/>
    <property type="molecule type" value="Genomic_DNA"/>
</dbReference>
<dbReference type="Pfam" id="PF00153">
    <property type="entry name" value="Mito_carr"/>
    <property type="match status" value="1"/>
</dbReference>
<name>A0A835M3X4_9MAGN</name>
<feature type="transmembrane region" description="Helical" evidence="9">
    <location>
        <begin position="60"/>
        <end position="81"/>
    </location>
</feature>
<feature type="repeat" description="Solcar" evidence="7">
    <location>
        <begin position="226"/>
        <end position="309"/>
    </location>
</feature>
<keyword evidence="12" id="KW-1185">Reference proteome</keyword>
<evidence type="ECO:0000313" key="11">
    <source>
        <dbReference type="EMBL" id="KAF9613089.1"/>
    </source>
</evidence>
<dbReference type="SUPFAM" id="SSF103506">
    <property type="entry name" value="Mitochondrial carrier"/>
    <property type="match status" value="1"/>
</dbReference>
<evidence type="ECO:0000256" key="3">
    <source>
        <dbReference type="ARBA" id="ARBA00022692"/>
    </source>
</evidence>
<keyword evidence="3 7" id="KW-0812">Transmembrane</keyword>
<keyword evidence="4" id="KW-0677">Repeat</keyword>
<comment type="caution">
    <text evidence="11">The sequence shown here is derived from an EMBL/GenBank/DDBJ whole genome shotgun (WGS) entry which is preliminary data.</text>
</comment>
<evidence type="ECO:0000256" key="7">
    <source>
        <dbReference type="PROSITE-ProRule" id="PRU00282"/>
    </source>
</evidence>
<organism evidence="11 12">
    <name type="scientific">Coptis chinensis</name>
    <dbReference type="NCBI Taxonomy" id="261450"/>
    <lineage>
        <taxon>Eukaryota</taxon>
        <taxon>Viridiplantae</taxon>
        <taxon>Streptophyta</taxon>
        <taxon>Embryophyta</taxon>
        <taxon>Tracheophyta</taxon>
        <taxon>Spermatophyta</taxon>
        <taxon>Magnoliopsida</taxon>
        <taxon>Ranunculales</taxon>
        <taxon>Ranunculaceae</taxon>
        <taxon>Coptidoideae</taxon>
        <taxon>Coptis</taxon>
    </lineage>
</organism>
<dbReference type="InterPro" id="IPR052486">
    <property type="entry name" value="PHO1"/>
</dbReference>
<dbReference type="GO" id="GO:0055085">
    <property type="term" value="P:transmembrane transport"/>
    <property type="evidence" value="ECO:0007669"/>
    <property type="project" value="InterPro"/>
</dbReference>
<evidence type="ECO:0000256" key="5">
    <source>
        <dbReference type="ARBA" id="ARBA00022989"/>
    </source>
</evidence>
<protein>
    <recommendedName>
        <fullName evidence="10">EXS domain-containing protein</fullName>
    </recommendedName>
</protein>
<evidence type="ECO:0000256" key="8">
    <source>
        <dbReference type="RuleBase" id="RU000488"/>
    </source>
</evidence>
<dbReference type="InterPro" id="IPR004342">
    <property type="entry name" value="EXS_C"/>
</dbReference>
<feature type="domain" description="EXS" evidence="10">
    <location>
        <begin position="56"/>
        <end position="242"/>
    </location>
</feature>
<reference evidence="11 12" key="1">
    <citation type="submission" date="2020-10" db="EMBL/GenBank/DDBJ databases">
        <title>The Coptis chinensis genome and diversification of protoberbering-type alkaloids.</title>
        <authorList>
            <person name="Wang B."/>
            <person name="Shu S."/>
            <person name="Song C."/>
            <person name="Liu Y."/>
        </authorList>
    </citation>
    <scope>NUCLEOTIDE SEQUENCE [LARGE SCALE GENOMIC DNA]</scope>
    <source>
        <strain evidence="11">HL-2020</strain>
        <tissue evidence="11">Leaf</tissue>
    </source>
</reference>
<feature type="repeat" description="Solcar" evidence="7">
    <location>
        <begin position="346"/>
        <end position="407"/>
    </location>
</feature>
<dbReference type="PRINTS" id="PR00926">
    <property type="entry name" value="MITOCARRIER"/>
</dbReference>
<dbReference type="InterPro" id="IPR002067">
    <property type="entry name" value="MCP"/>
</dbReference>
<evidence type="ECO:0000313" key="12">
    <source>
        <dbReference type="Proteomes" id="UP000631114"/>
    </source>
</evidence>
<dbReference type="GO" id="GO:0016020">
    <property type="term" value="C:membrane"/>
    <property type="evidence" value="ECO:0007669"/>
    <property type="project" value="UniProtKB-SubCell"/>
</dbReference>
<dbReference type="InterPro" id="IPR023395">
    <property type="entry name" value="MCP_dom_sf"/>
</dbReference>
<evidence type="ECO:0000256" key="1">
    <source>
        <dbReference type="ARBA" id="ARBA00004141"/>
    </source>
</evidence>
<feature type="transmembrane region" description="Helical" evidence="9">
    <location>
        <begin position="93"/>
        <end position="114"/>
    </location>
</feature>
<dbReference type="OrthoDB" id="1744790at2759"/>
<dbReference type="Gene3D" id="1.50.40.10">
    <property type="entry name" value="Mitochondrial carrier domain"/>
    <property type="match status" value="2"/>
</dbReference>
<evidence type="ECO:0000259" key="10">
    <source>
        <dbReference type="Pfam" id="PF03124"/>
    </source>
</evidence>
<sequence length="407" mass="45139">MIKKVNSTIVGENEEDMYQTELACLLCLACTCSYMDATSSCGRAPGSTTISYLNSLYRDVFLICTSFMTAVVGAMVIHLILRSSHIAPHHVDASPGILLVVSIGLLICPFNIFYRSTRYCFLQVIRNITCSPFYKVVLVDFFMADQLTSQIPLLRHMESTACYFLAGSFKTHQYEASSPIIVFCDQLLWNLASSGQSHYTFKRIFNFASVQEDGENDHLANMGKYVSTMLAAGARAIAAAVSRTIVALLERLKLEYIVLGEKKNLCELIKTIAANQGLKGFWKGNFVNILRTAPFKAVNFYAYDTYRKQLLKVSRNEETTNFERFLAGAAAGITATILCSPEQMELGPMRTLLYGAIAGTCAEAATYPFEVVRRHLQMQVQATKLSALILATCPKIVEQRGIPALYA</sequence>
<dbReference type="GO" id="GO:0016036">
    <property type="term" value="P:cellular response to phosphate starvation"/>
    <property type="evidence" value="ECO:0007669"/>
    <property type="project" value="InterPro"/>
</dbReference>
<proteinExistence type="inferred from homology"/>
<evidence type="ECO:0000256" key="2">
    <source>
        <dbReference type="ARBA" id="ARBA00022448"/>
    </source>
</evidence>
<evidence type="ECO:0000256" key="4">
    <source>
        <dbReference type="ARBA" id="ARBA00022737"/>
    </source>
</evidence>
<comment type="subcellular location">
    <subcellularLocation>
        <location evidence="1">Membrane</location>
        <topology evidence="1">Multi-pass membrane protein</topology>
    </subcellularLocation>
</comment>
<dbReference type="InterPro" id="IPR018108">
    <property type="entry name" value="MCP_transmembrane"/>
</dbReference>